<evidence type="ECO:0000256" key="1">
    <source>
        <dbReference type="NCBIfam" id="TIGR00697"/>
    </source>
</evidence>
<dbReference type="EMBL" id="FORX01000004">
    <property type="protein sequence ID" value="SFJ59631.1"/>
    <property type="molecule type" value="Genomic_DNA"/>
</dbReference>
<organism evidence="3 4">
    <name type="scientific">Desulfomicrobium apsheronum</name>
    <dbReference type="NCBI Taxonomy" id="52560"/>
    <lineage>
        <taxon>Bacteria</taxon>
        <taxon>Pseudomonadati</taxon>
        <taxon>Thermodesulfobacteriota</taxon>
        <taxon>Desulfovibrionia</taxon>
        <taxon>Desulfovibrionales</taxon>
        <taxon>Desulfomicrobiaceae</taxon>
        <taxon>Desulfomicrobium</taxon>
    </lineage>
</organism>
<evidence type="ECO:0000313" key="3">
    <source>
        <dbReference type="EMBL" id="SFJ59631.1"/>
    </source>
</evidence>
<dbReference type="InterPro" id="IPR003744">
    <property type="entry name" value="YhhQ"/>
</dbReference>
<keyword evidence="2" id="KW-1133">Transmembrane helix</keyword>
<reference evidence="4" key="1">
    <citation type="submission" date="2016-10" db="EMBL/GenBank/DDBJ databases">
        <authorList>
            <person name="Varghese N."/>
            <person name="Submissions S."/>
        </authorList>
    </citation>
    <scope>NUCLEOTIDE SEQUENCE [LARGE SCALE GENOMIC DNA]</scope>
    <source>
        <strain evidence="4">DSM 5918</strain>
    </source>
</reference>
<evidence type="ECO:0000256" key="2">
    <source>
        <dbReference type="SAM" id="Phobius"/>
    </source>
</evidence>
<proteinExistence type="predicted"/>
<dbReference type="Pfam" id="PF02592">
    <property type="entry name" value="Vut_1"/>
    <property type="match status" value="1"/>
</dbReference>
<accession>A0A1I3SPT6</accession>
<feature type="transmembrane region" description="Helical" evidence="2">
    <location>
        <begin position="28"/>
        <end position="46"/>
    </location>
</feature>
<dbReference type="PANTHER" id="PTHR34300">
    <property type="entry name" value="QUEUOSINE PRECURSOR TRANSPORTER-RELATED"/>
    <property type="match status" value="1"/>
</dbReference>
<keyword evidence="2" id="KW-0812">Transmembrane</keyword>
<dbReference type="AlphaFoldDB" id="A0A1I3SPT6"/>
<dbReference type="Proteomes" id="UP000198635">
    <property type="component" value="Unassembled WGS sequence"/>
</dbReference>
<evidence type="ECO:0000313" key="4">
    <source>
        <dbReference type="Proteomes" id="UP000198635"/>
    </source>
</evidence>
<protein>
    <recommendedName>
        <fullName evidence="1">Queuosine precursor transporter</fullName>
    </recommendedName>
</protein>
<dbReference type="PANTHER" id="PTHR34300:SF2">
    <property type="entry name" value="QUEUOSINE PRECURSOR TRANSPORTER-RELATED"/>
    <property type="match status" value="1"/>
</dbReference>
<dbReference type="OrthoDB" id="7065604at2"/>
<name>A0A1I3SPT6_9BACT</name>
<feature type="transmembrane region" description="Helical" evidence="2">
    <location>
        <begin position="98"/>
        <end position="119"/>
    </location>
</feature>
<feature type="transmembrane region" description="Helical" evidence="2">
    <location>
        <begin position="140"/>
        <end position="160"/>
    </location>
</feature>
<feature type="transmembrane region" description="Helical" evidence="2">
    <location>
        <begin position="172"/>
        <end position="194"/>
    </location>
</feature>
<keyword evidence="2" id="KW-0472">Membrane</keyword>
<keyword evidence="4" id="KW-1185">Reference proteome</keyword>
<dbReference type="STRING" id="52560.SAMN04488082_104209"/>
<dbReference type="RefSeq" id="WP_092373311.1">
    <property type="nucleotide sequence ID" value="NZ_FORX01000004.1"/>
</dbReference>
<gene>
    <name evidence="3" type="ORF">SAMN04488082_104209</name>
</gene>
<sequence>MNAIVILVASYIALQIFSDVGSLRIVMLGGMSIDAGTFIYPLTFTLRDMVHKTMGKQGARLMIITAAGFNLLMAAYFWMVSILPPDMGVGSQAEFGQVLAPLWRLVFASIIAEVISELTDTEIYSLWKEKVTARHQWSRVLVSNAVSIPLDSLIFCWIAFGGLFEGAVVWSIFFSNTLIKFATTLVSLPAIYLVKEKESEPAATNHC</sequence>
<dbReference type="NCBIfam" id="TIGR00697">
    <property type="entry name" value="queuosine precursor transporter"/>
    <property type="match status" value="1"/>
</dbReference>
<feature type="transmembrane region" description="Helical" evidence="2">
    <location>
        <begin position="58"/>
        <end position="78"/>
    </location>
</feature>